<evidence type="ECO:0000256" key="9">
    <source>
        <dbReference type="ARBA" id="ARBA00023136"/>
    </source>
</evidence>
<comment type="caution">
    <text evidence="18">The sequence shown here is derived from an EMBL/GenBank/DDBJ whole genome shotgun (WGS) entry which is preliminary data.</text>
</comment>
<keyword evidence="19" id="KW-1185">Reference proteome</keyword>
<accession>A0ABD1EJC9</accession>
<dbReference type="InterPro" id="IPR013649">
    <property type="entry name" value="Integrin_alpha_Ig-like_1"/>
</dbReference>
<dbReference type="InterPro" id="IPR013517">
    <property type="entry name" value="FG-GAP"/>
</dbReference>
<feature type="region of interest" description="Disordered" evidence="14">
    <location>
        <begin position="1250"/>
        <end position="1284"/>
    </location>
</feature>
<dbReference type="SUPFAM" id="SSF69179">
    <property type="entry name" value="Integrin domains"/>
    <property type="match status" value="3"/>
</dbReference>
<dbReference type="GO" id="GO:0031589">
    <property type="term" value="P:cell-substrate adhesion"/>
    <property type="evidence" value="ECO:0007669"/>
    <property type="project" value="UniProtKB-ARBA"/>
</dbReference>
<evidence type="ECO:0000256" key="12">
    <source>
        <dbReference type="PROSITE-ProRule" id="PRU00803"/>
    </source>
</evidence>
<dbReference type="GO" id="GO:0007157">
    <property type="term" value="P:heterophilic cell-cell adhesion via plasma membrane cell adhesion molecules"/>
    <property type="evidence" value="ECO:0007669"/>
    <property type="project" value="UniProtKB-ARBA"/>
</dbReference>
<keyword evidence="7 13" id="KW-1133">Transmembrane helix</keyword>
<dbReference type="GO" id="GO:0007229">
    <property type="term" value="P:integrin-mediated signaling pathway"/>
    <property type="evidence" value="ECO:0007669"/>
    <property type="project" value="UniProtKB-KW"/>
</dbReference>
<evidence type="ECO:0000256" key="6">
    <source>
        <dbReference type="ARBA" id="ARBA00022889"/>
    </source>
</evidence>
<evidence type="ECO:0000256" key="8">
    <source>
        <dbReference type="ARBA" id="ARBA00023037"/>
    </source>
</evidence>
<dbReference type="Pfam" id="PF01839">
    <property type="entry name" value="FG-GAP"/>
    <property type="match status" value="2"/>
</dbReference>
<evidence type="ECO:0000256" key="14">
    <source>
        <dbReference type="SAM" id="MobiDB-lite"/>
    </source>
</evidence>
<keyword evidence="10 13" id="KW-0675">Receptor</keyword>
<dbReference type="Pfam" id="PF08441">
    <property type="entry name" value="Integrin_A_Ig_1"/>
    <property type="match status" value="1"/>
</dbReference>
<dbReference type="InterPro" id="IPR032695">
    <property type="entry name" value="Integrin_dom_sf"/>
</dbReference>
<keyword evidence="4" id="KW-0732">Signal</keyword>
<keyword evidence="8 13" id="KW-0401">Integrin</keyword>
<feature type="region of interest" description="Disordered" evidence="14">
    <location>
        <begin position="1354"/>
        <end position="1431"/>
    </location>
</feature>
<protein>
    <recommendedName>
        <fullName evidence="20">Integrin alpha-PS2</fullName>
    </recommendedName>
</protein>
<feature type="domain" description="Integrin alpha second immunoglobulin-like" evidence="16">
    <location>
        <begin position="596"/>
        <end position="725"/>
    </location>
</feature>
<dbReference type="InterPro" id="IPR018184">
    <property type="entry name" value="Integrin_alpha_C_CS"/>
</dbReference>
<feature type="transmembrane region" description="Helical" evidence="13">
    <location>
        <begin position="1543"/>
        <end position="1565"/>
    </location>
</feature>
<evidence type="ECO:0008006" key="20">
    <source>
        <dbReference type="Google" id="ProtNLM"/>
    </source>
</evidence>
<evidence type="ECO:0000313" key="19">
    <source>
        <dbReference type="Proteomes" id="UP001566132"/>
    </source>
</evidence>
<evidence type="ECO:0000256" key="3">
    <source>
        <dbReference type="ARBA" id="ARBA00022692"/>
    </source>
</evidence>
<feature type="compositionally biased region" description="Polar residues" evidence="14">
    <location>
        <begin position="972"/>
        <end position="985"/>
    </location>
</feature>
<dbReference type="GO" id="GO:0048513">
    <property type="term" value="P:animal organ development"/>
    <property type="evidence" value="ECO:0007669"/>
    <property type="project" value="UniProtKB-ARBA"/>
</dbReference>
<feature type="domain" description="Integrin alpha third immunoglobulin-like" evidence="17">
    <location>
        <begin position="742"/>
        <end position="835"/>
    </location>
</feature>
<keyword evidence="9 13" id="KW-0472">Membrane</keyword>
<feature type="region of interest" description="Disordered" evidence="14">
    <location>
        <begin position="968"/>
        <end position="1000"/>
    </location>
</feature>
<keyword evidence="6 13" id="KW-0130">Cell adhesion</keyword>
<evidence type="ECO:0000256" key="13">
    <source>
        <dbReference type="RuleBase" id="RU003762"/>
    </source>
</evidence>
<feature type="domain" description="Integrin alpha first immunoglubulin-like" evidence="15">
    <location>
        <begin position="432"/>
        <end position="594"/>
    </location>
</feature>
<evidence type="ECO:0000256" key="2">
    <source>
        <dbReference type="ARBA" id="ARBA00008054"/>
    </source>
</evidence>
<dbReference type="GO" id="GO:0016020">
    <property type="term" value="C:membrane"/>
    <property type="evidence" value="ECO:0007669"/>
    <property type="project" value="UniProtKB-SubCell"/>
</dbReference>
<feature type="compositionally biased region" description="Basic and acidic residues" evidence="14">
    <location>
        <begin position="1202"/>
        <end position="1226"/>
    </location>
</feature>
<dbReference type="PANTHER" id="PTHR23220">
    <property type="entry name" value="INTEGRIN ALPHA"/>
    <property type="match status" value="1"/>
</dbReference>
<evidence type="ECO:0000313" key="18">
    <source>
        <dbReference type="EMBL" id="KAL1494758.1"/>
    </source>
</evidence>
<feature type="compositionally biased region" description="Polar residues" evidence="14">
    <location>
        <begin position="1375"/>
        <end position="1389"/>
    </location>
</feature>
<dbReference type="InterPro" id="IPR048286">
    <property type="entry name" value="Integrin_alpha_Ig-like_3"/>
</dbReference>
<comment type="subcellular location">
    <subcellularLocation>
        <location evidence="1 13">Membrane</location>
        <topology evidence="1 13">Single-pass type I membrane protein</topology>
    </subcellularLocation>
</comment>
<feature type="compositionally biased region" description="Basic and acidic residues" evidence="14">
    <location>
        <begin position="1178"/>
        <end position="1193"/>
    </location>
</feature>
<evidence type="ECO:0000259" key="17">
    <source>
        <dbReference type="Pfam" id="PF20806"/>
    </source>
</evidence>
<evidence type="ECO:0000256" key="10">
    <source>
        <dbReference type="ARBA" id="ARBA00023170"/>
    </source>
</evidence>
<dbReference type="Gene3D" id="2.130.10.130">
    <property type="entry name" value="Integrin alpha, N-terminal"/>
    <property type="match status" value="1"/>
</dbReference>
<evidence type="ECO:0000259" key="15">
    <source>
        <dbReference type="Pfam" id="PF08441"/>
    </source>
</evidence>
<dbReference type="Pfam" id="PF20806">
    <property type="entry name" value="Integrin_A_Ig_3"/>
    <property type="match status" value="2"/>
</dbReference>
<feature type="repeat" description="FG-GAP" evidence="12">
    <location>
        <begin position="121"/>
        <end position="174"/>
    </location>
</feature>
<feature type="compositionally biased region" description="Polar residues" evidence="14">
    <location>
        <begin position="1126"/>
        <end position="1136"/>
    </location>
</feature>
<dbReference type="SUPFAM" id="SSF69318">
    <property type="entry name" value="Integrin alpha N-terminal domain"/>
    <property type="match status" value="1"/>
</dbReference>
<dbReference type="PROSITE" id="PS00242">
    <property type="entry name" value="INTEGRIN_ALPHA"/>
    <property type="match status" value="1"/>
</dbReference>
<evidence type="ECO:0000256" key="5">
    <source>
        <dbReference type="ARBA" id="ARBA00022737"/>
    </source>
</evidence>
<feature type="region of interest" description="Disordered" evidence="14">
    <location>
        <begin position="1023"/>
        <end position="1080"/>
    </location>
</feature>
<gene>
    <name evidence="18" type="ORF">ABEB36_010304</name>
</gene>
<dbReference type="Pfam" id="PF20805">
    <property type="entry name" value="Integrin_A_Ig_2"/>
    <property type="match status" value="1"/>
</dbReference>
<feature type="compositionally biased region" description="Low complexity" evidence="14">
    <location>
        <begin position="1356"/>
        <end position="1368"/>
    </location>
</feature>
<dbReference type="SMART" id="SM00191">
    <property type="entry name" value="Int_alpha"/>
    <property type="match status" value="4"/>
</dbReference>
<dbReference type="PROSITE" id="PS51470">
    <property type="entry name" value="FG_GAP"/>
    <property type="match status" value="5"/>
</dbReference>
<dbReference type="InterPro" id="IPR048285">
    <property type="entry name" value="Integrin_alpha_Ig-like_2"/>
</dbReference>
<dbReference type="Proteomes" id="UP001566132">
    <property type="component" value="Unassembled WGS sequence"/>
</dbReference>
<keyword evidence="5" id="KW-0677">Repeat</keyword>
<evidence type="ECO:0000256" key="1">
    <source>
        <dbReference type="ARBA" id="ARBA00004479"/>
    </source>
</evidence>
<dbReference type="PANTHER" id="PTHR23220:SF133">
    <property type="entry name" value="INTEGRIN ALPHA-PS2"/>
    <property type="match status" value="1"/>
</dbReference>
<keyword evidence="11" id="KW-0325">Glycoprotein</keyword>
<dbReference type="PRINTS" id="PR01185">
    <property type="entry name" value="INTEGRINA"/>
</dbReference>
<comment type="similarity">
    <text evidence="2 13">Belongs to the integrin alpha chain family.</text>
</comment>
<evidence type="ECO:0000256" key="11">
    <source>
        <dbReference type="ARBA" id="ARBA00023180"/>
    </source>
</evidence>
<feature type="repeat" description="FG-GAP" evidence="12">
    <location>
        <begin position="318"/>
        <end position="377"/>
    </location>
</feature>
<evidence type="ECO:0000256" key="4">
    <source>
        <dbReference type="ARBA" id="ARBA00022729"/>
    </source>
</evidence>
<dbReference type="InterPro" id="IPR013519">
    <property type="entry name" value="Int_alpha_beta-p"/>
</dbReference>
<dbReference type="EMBL" id="JBDJPC010000007">
    <property type="protein sequence ID" value="KAL1494758.1"/>
    <property type="molecule type" value="Genomic_DNA"/>
</dbReference>
<dbReference type="InterPro" id="IPR028994">
    <property type="entry name" value="Integrin_alpha_N"/>
</dbReference>
<evidence type="ECO:0000256" key="7">
    <source>
        <dbReference type="ARBA" id="ARBA00022989"/>
    </source>
</evidence>
<feature type="region of interest" description="Disordered" evidence="14">
    <location>
        <begin position="1095"/>
        <end position="1166"/>
    </location>
</feature>
<reference evidence="18 19" key="1">
    <citation type="submission" date="2024-05" db="EMBL/GenBank/DDBJ databases">
        <title>Genetic variation in Jamaican populations of the coffee berry borer (Hypothenemus hampei).</title>
        <authorList>
            <person name="Errbii M."/>
            <person name="Myrie A."/>
        </authorList>
    </citation>
    <scope>NUCLEOTIDE SEQUENCE [LARGE SCALE GENOMIC DNA]</scope>
    <source>
        <strain evidence="18">JA-Hopewell-2020-01-JO</strain>
        <tissue evidence="18">Whole body</tissue>
    </source>
</reference>
<keyword evidence="3 13" id="KW-0812">Transmembrane</keyword>
<name>A0ABD1EJC9_HYPHA</name>
<feature type="repeat" description="FG-GAP" evidence="12">
    <location>
        <begin position="253"/>
        <end position="317"/>
    </location>
</feature>
<dbReference type="Gene3D" id="2.60.40.1530">
    <property type="entry name" value="ntegrin, alpha v. Chain A, domain 4"/>
    <property type="match status" value="2"/>
</dbReference>
<dbReference type="InterPro" id="IPR000413">
    <property type="entry name" value="Integrin_alpha"/>
</dbReference>
<feature type="compositionally biased region" description="Polar residues" evidence="14">
    <location>
        <begin position="1038"/>
        <end position="1048"/>
    </location>
</feature>
<dbReference type="Gene3D" id="1.20.5.930">
    <property type="entry name" value="Bicelle-embedded integrin alpha(iib) transmembrane segment"/>
    <property type="match status" value="1"/>
</dbReference>
<feature type="repeat" description="FG-GAP" evidence="12">
    <location>
        <begin position="51"/>
        <end position="113"/>
    </location>
</feature>
<feature type="compositionally biased region" description="Basic and acidic residues" evidence="14">
    <location>
        <begin position="1095"/>
        <end position="1125"/>
    </location>
</feature>
<proteinExistence type="inferred from homology"/>
<sequence length="1593" mass="180548">MIRFSRVLVGAPSAQSQYQISKVDRGGAVYKCRPDGDDECQEIPFDRDGNQYFSNREMDQKSGQWFGATLSTSGNDLGGPIVACAPRYVWYSKEMNRRDPVGTCFVSDSLFEKFEEYSPCRTSNWGYHRQGSCQAGFSAAINSIGDRLFVGAPGSYYWQGQMYSIDAHASFNYTPGLLGTTYGAKGSVHQQSLETRPAVFQTREGKQQDDDSYLGYSTIVGDFLGNGEQGIAVGMPRGAELRGKVLLFTWNLTNYKNISSSQLGSYFGYSLTSGDIDGDKKLDLIVGAPMHTEPNTEGKYDVGRVYVFYQGGGYGSFNKTSFLDGVNSKSRFGHSVAFLGDMNQDGYDDFAVGAPYDGENSRGAVYIYYGSSKGVLKKYGQVIYAEDLNTRTGVPVNTFGFSITGGLDMDGNDYPDMAVGAYLSDSAFFFRSRPVVRLEASVRFRAEGKQIDILKKNCNLPNGQRGTCTSIDFCIKYSGKGIPQQIQLNVQYILDTKKPNLPRMAFLRRNSHTINDTITLFKDGQDACQTEEIYIKNDIRDKLTPLEAEVKYFMIEEERDAFGYGRVRNPQSQLKPVLDLNLPPSRKDSLIIQKNCGRDNICIPDLRVSITKNVEKYLLDSNTNLEFDVTVKNLGEDSFETTLDLIYPDGIYYKKTEAVENTQGILCSANENRTISCDIGNPLPAGRIAKFRMIFVPYHKQGIAPTYEFNVHVNSTNPEINETLEDNFSNITIDIWVDSALYLSGRSIPQEVYLSNATQYMSETIVKESEIGPQVTHLYTLRNKGPATIYEAEMYFLWPYQTLAGDDLLYLLEQPHVPEGVKCDLAPANYKNYKLDYNPKPIWERLQIDASSHDVGSGYDSVQVESRANITGVAGGTRVIGQTSRLDEEIKSSSGDASNVFERRHNSSVINSGQDTSGSISKAGETVYTKSEWRTFIVDGREVTKWANVTTVKDANGKIIRTYYSSDDDQVAGSTNTDSFGQSSGTHRKKPEIIYSSSGGSNVIESQEDLSVSARIGSGVKDNSLAQEQVNERRTFTHEQSSSGSANENRIEEQHAYTVGGGPRESASTTPSYEQHVRQQDINQANEARIRYEQRRQYEKQETERRQLEERRRQDEQRRKIEEQNRQPTPNVLLNQEQERRNYELQLKQKEEEEARIAEEKSRHRVYEEQLRIQEERRRMEERRRQEESENQRRRLPQVTNDDYRRQQQQREEELRRREEAERRRQEEIRIRQEEERRREYEIETRRRVEEERRRQWEEQQQQRQSSSTRHSEGAISHGGGRTRTGYFDAQGIYHDQSSDVSHRDGKVIFNRTWTAEGTATIDDVDQEQSGQINFGQGAASGTGFRTQTLDLGMIGSRSGSADSSRQSSSDDRQWVTTGQRTKGETFSGTLEGGLSEHNQYSSEWERRRWEDASASPPVYRDNVATDRPDFNRHRGRRQVQDIDPDIDAILKCSATNCFYVKCVVGTLKKDEFISIALRSRLNVRAVRQLSTTQAVKLSSMMVARISKLPFIGKPKDQALHSHEIFTDIPAGEPELAPKAVPLWIILLSAIMGTLILLLVIFLLYKCGFFKRKRPSAAPERQPLRTNGYHSSD</sequence>
<feature type="repeat" description="FG-GAP" evidence="12">
    <location>
        <begin position="385"/>
        <end position="447"/>
    </location>
</feature>
<feature type="domain" description="Integrin alpha third immunoglobulin-like" evidence="17">
    <location>
        <begin position="1433"/>
        <end position="1519"/>
    </location>
</feature>
<organism evidence="18 19">
    <name type="scientific">Hypothenemus hampei</name>
    <name type="common">Coffee berry borer</name>
    <dbReference type="NCBI Taxonomy" id="57062"/>
    <lineage>
        <taxon>Eukaryota</taxon>
        <taxon>Metazoa</taxon>
        <taxon>Ecdysozoa</taxon>
        <taxon>Arthropoda</taxon>
        <taxon>Hexapoda</taxon>
        <taxon>Insecta</taxon>
        <taxon>Pterygota</taxon>
        <taxon>Neoptera</taxon>
        <taxon>Endopterygota</taxon>
        <taxon>Coleoptera</taxon>
        <taxon>Polyphaga</taxon>
        <taxon>Cucujiformia</taxon>
        <taxon>Curculionidae</taxon>
        <taxon>Scolytinae</taxon>
        <taxon>Hypothenemus</taxon>
    </lineage>
</organism>
<dbReference type="Gene3D" id="2.60.40.1460">
    <property type="entry name" value="Integrin domains. Chain A, domain 2"/>
    <property type="match status" value="1"/>
</dbReference>
<feature type="region of interest" description="Disordered" evidence="14">
    <location>
        <begin position="1178"/>
        <end position="1226"/>
    </location>
</feature>
<dbReference type="Gene3D" id="2.60.40.1510">
    <property type="entry name" value="ntegrin, alpha v. Chain A, domain 3"/>
    <property type="match status" value="1"/>
</dbReference>
<evidence type="ECO:0000259" key="16">
    <source>
        <dbReference type="Pfam" id="PF20805"/>
    </source>
</evidence>
<feature type="compositionally biased region" description="Basic and acidic residues" evidence="14">
    <location>
        <begin position="1137"/>
        <end position="1166"/>
    </location>
</feature>